<gene>
    <name evidence="6" type="ORF">ABHN84_11015</name>
</gene>
<reference evidence="6 7" key="1">
    <citation type="submission" date="2024-05" db="EMBL/GenBank/DDBJ databases">
        <title>Genome sequencing of Marine Estuary Bacteria, Shewanella vesiculosa and S. baltica, and Pseudomonas syringae.</title>
        <authorList>
            <person name="Gurung A."/>
            <person name="Maclea K.S."/>
        </authorList>
    </citation>
    <scope>NUCLEOTIDE SEQUENCE [LARGE SCALE GENOMIC DNA]</scope>
    <source>
        <strain evidence="6 7">1A</strain>
    </source>
</reference>
<dbReference type="SUPFAM" id="SSF46689">
    <property type="entry name" value="Homeodomain-like"/>
    <property type="match status" value="1"/>
</dbReference>
<dbReference type="Proteomes" id="UP001477278">
    <property type="component" value="Unassembled WGS sequence"/>
</dbReference>
<evidence type="ECO:0000256" key="2">
    <source>
        <dbReference type="ARBA" id="ARBA00023125"/>
    </source>
</evidence>
<feature type="DNA-binding region" description="H-T-H motif" evidence="4">
    <location>
        <begin position="28"/>
        <end position="47"/>
    </location>
</feature>
<keyword evidence="3" id="KW-0804">Transcription</keyword>
<keyword evidence="1" id="KW-0805">Transcription regulation</keyword>
<keyword evidence="2 4" id="KW-0238">DNA-binding</keyword>
<organism evidence="6 7">
    <name type="scientific">Shewanella vesiculosa</name>
    <dbReference type="NCBI Taxonomy" id="518738"/>
    <lineage>
        <taxon>Bacteria</taxon>
        <taxon>Pseudomonadati</taxon>
        <taxon>Pseudomonadota</taxon>
        <taxon>Gammaproteobacteria</taxon>
        <taxon>Alteromonadales</taxon>
        <taxon>Shewanellaceae</taxon>
        <taxon>Shewanella</taxon>
    </lineage>
</organism>
<evidence type="ECO:0000256" key="4">
    <source>
        <dbReference type="PROSITE-ProRule" id="PRU00335"/>
    </source>
</evidence>
<proteinExistence type="predicted"/>
<dbReference type="Pfam" id="PF00440">
    <property type="entry name" value="TetR_N"/>
    <property type="match status" value="1"/>
</dbReference>
<dbReference type="PROSITE" id="PS50977">
    <property type="entry name" value="HTH_TETR_2"/>
    <property type="match status" value="1"/>
</dbReference>
<dbReference type="InterPro" id="IPR036271">
    <property type="entry name" value="Tet_transcr_reg_TetR-rel_C_sf"/>
</dbReference>
<dbReference type="Gene3D" id="1.10.357.10">
    <property type="entry name" value="Tetracycline Repressor, domain 2"/>
    <property type="match status" value="1"/>
</dbReference>
<sequence>MAKKNFAREDVLDKVITLFWQNGYAATSIQQITKATGLKPGSLYYEFESKEGLFQAALARYATFSVEAIHLSMANASSVNNAIKQMLNTLIEQSKSCDYCGCFLIKTQLELASQGNQLYQFASAQLTKIEHIYLDYLSEYYPQIQAKAYAAQLMTVIFGIRIYGYQAESATTQINTINALLPWLATLSEDDNS</sequence>
<evidence type="ECO:0000313" key="6">
    <source>
        <dbReference type="EMBL" id="MEO3682815.1"/>
    </source>
</evidence>
<protein>
    <submittedName>
        <fullName evidence="6">TetR/AcrR family transcriptional regulator</fullName>
    </submittedName>
</protein>
<evidence type="ECO:0000259" key="5">
    <source>
        <dbReference type="PROSITE" id="PS50977"/>
    </source>
</evidence>
<dbReference type="InterPro" id="IPR009057">
    <property type="entry name" value="Homeodomain-like_sf"/>
</dbReference>
<dbReference type="SUPFAM" id="SSF48498">
    <property type="entry name" value="Tetracyclin repressor-like, C-terminal domain"/>
    <property type="match status" value="1"/>
</dbReference>
<evidence type="ECO:0000256" key="3">
    <source>
        <dbReference type="ARBA" id="ARBA00023163"/>
    </source>
</evidence>
<feature type="domain" description="HTH tetR-type" evidence="5">
    <location>
        <begin position="5"/>
        <end position="65"/>
    </location>
</feature>
<dbReference type="PANTHER" id="PTHR47506">
    <property type="entry name" value="TRANSCRIPTIONAL REGULATORY PROTEIN"/>
    <property type="match status" value="1"/>
</dbReference>
<dbReference type="PRINTS" id="PR00455">
    <property type="entry name" value="HTHTETR"/>
</dbReference>
<name>A0ABV0FQB6_9GAMM</name>
<dbReference type="PANTHER" id="PTHR47506:SF10">
    <property type="entry name" value="TRANSCRIPTIONAL REGULATORY PROTEIN"/>
    <property type="match status" value="1"/>
</dbReference>
<dbReference type="InterPro" id="IPR001647">
    <property type="entry name" value="HTH_TetR"/>
</dbReference>
<keyword evidence="7" id="KW-1185">Reference proteome</keyword>
<dbReference type="RefSeq" id="WP_182754531.1">
    <property type="nucleotide sequence ID" value="NZ_JBDPZN010000003.1"/>
</dbReference>
<accession>A0ABV0FQB6</accession>
<evidence type="ECO:0000256" key="1">
    <source>
        <dbReference type="ARBA" id="ARBA00023015"/>
    </source>
</evidence>
<comment type="caution">
    <text evidence="6">The sequence shown here is derived from an EMBL/GenBank/DDBJ whole genome shotgun (WGS) entry which is preliminary data.</text>
</comment>
<dbReference type="EMBL" id="JBDPZN010000003">
    <property type="protein sequence ID" value="MEO3682815.1"/>
    <property type="molecule type" value="Genomic_DNA"/>
</dbReference>
<evidence type="ECO:0000313" key="7">
    <source>
        <dbReference type="Proteomes" id="UP001477278"/>
    </source>
</evidence>